<evidence type="ECO:0000313" key="2">
    <source>
        <dbReference type="EMBL" id="MBE9193379.1"/>
    </source>
</evidence>
<reference evidence="2 3" key="1">
    <citation type="submission" date="2020-10" db="EMBL/GenBank/DDBJ databases">
        <authorList>
            <person name="Castelo-Branco R."/>
            <person name="Eusebio N."/>
            <person name="Adriana R."/>
            <person name="Vieira A."/>
            <person name="Brugerolle De Fraissinette N."/>
            <person name="Rezende De Castro R."/>
            <person name="Schneider M.P."/>
            <person name="Vasconcelos V."/>
            <person name="Leao P.N."/>
        </authorList>
    </citation>
    <scope>NUCLEOTIDE SEQUENCE [LARGE SCALE GENOMIC DNA]</scope>
    <source>
        <strain evidence="2 3">LEGE 06123</strain>
    </source>
</reference>
<dbReference type="RefSeq" id="WP_193934764.1">
    <property type="nucleotide sequence ID" value="NZ_CAWPMZ010000141.1"/>
</dbReference>
<name>A0ABR9UYJ4_9CHRO</name>
<evidence type="ECO:0000256" key="1">
    <source>
        <dbReference type="SAM" id="MobiDB-lite"/>
    </source>
</evidence>
<proteinExistence type="predicted"/>
<evidence type="ECO:0000313" key="3">
    <source>
        <dbReference type="Proteomes" id="UP000651156"/>
    </source>
</evidence>
<dbReference type="EMBL" id="JADEWN010000091">
    <property type="protein sequence ID" value="MBE9193379.1"/>
    <property type="molecule type" value="Genomic_DNA"/>
</dbReference>
<feature type="region of interest" description="Disordered" evidence="1">
    <location>
        <begin position="1"/>
        <end position="31"/>
    </location>
</feature>
<gene>
    <name evidence="2" type="ORF">IQ230_24155</name>
</gene>
<dbReference type="Proteomes" id="UP000651156">
    <property type="component" value="Unassembled WGS sequence"/>
</dbReference>
<comment type="caution">
    <text evidence="2">The sequence shown here is derived from an EMBL/GenBank/DDBJ whole genome shotgun (WGS) entry which is preliminary data.</text>
</comment>
<organism evidence="2 3">
    <name type="scientific">Gloeocapsopsis crepidinum LEGE 06123</name>
    <dbReference type="NCBI Taxonomy" id="588587"/>
    <lineage>
        <taxon>Bacteria</taxon>
        <taxon>Bacillati</taxon>
        <taxon>Cyanobacteriota</taxon>
        <taxon>Cyanophyceae</taxon>
        <taxon>Oscillatoriophycideae</taxon>
        <taxon>Chroococcales</taxon>
        <taxon>Chroococcaceae</taxon>
        <taxon>Gloeocapsopsis</taxon>
    </lineage>
</organism>
<keyword evidence="3" id="KW-1185">Reference proteome</keyword>
<protein>
    <submittedName>
        <fullName evidence="2">Uncharacterized protein</fullName>
    </submittedName>
</protein>
<accession>A0ABR9UYJ4</accession>
<sequence length="49" mass="5390">MQSQAKGAGVSPVERTGMRFPRVRATGVSRGTEENIELRISTSQSSYEF</sequence>